<keyword evidence="2" id="KW-0813">Transport</keyword>
<dbReference type="PANTHER" id="PTHR43394:SF1">
    <property type="entry name" value="ATP-BINDING CASSETTE SUB-FAMILY B MEMBER 10, MITOCHONDRIAL"/>
    <property type="match status" value="1"/>
</dbReference>
<feature type="transmembrane region" description="Helical" evidence="11">
    <location>
        <begin position="194"/>
        <end position="219"/>
    </location>
</feature>
<dbReference type="InterPro" id="IPR039421">
    <property type="entry name" value="Type_1_exporter"/>
</dbReference>
<evidence type="ECO:0000256" key="10">
    <source>
        <dbReference type="ARBA" id="ARBA00023136"/>
    </source>
</evidence>
<dbReference type="GO" id="GO:0016887">
    <property type="term" value="F:ATP hydrolysis activity"/>
    <property type="evidence" value="ECO:0007669"/>
    <property type="project" value="InterPro"/>
</dbReference>
<feature type="transmembrane region" description="Helical" evidence="11">
    <location>
        <begin position="305"/>
        <end position="328"/>
    </location>
</feature>
<feature type="transmembrane region" description="Helical" evidence="11">
    <location>
        <begin position="334"/>
        <end position="352"/>
    </location>
</feature>
<dbReference type="PROSITE" id="PS50893">
    <property type="entry name" value="ABC_TRANSPORTER_2"/>
    <property type="match status" value="1"/>
</dbReference>
<evidence type="ECO:0000313" key="16">
    <source>
        <dbReference type="Proteomes" id="UP001055185"/>
    </source>
</evidence>
<feature type="domain" description="ABC transporter" evidence="12">
    <location>
        <begin position="511"/>
        <end position="745"/>
    </location>
</feature>
<dbReference type="Gene3D" id="3.40.50.300">
    <property type="entry name" value="P-loop containing nucleotide triphosphate hydrolases"/>
    <property type="match status" value="1"/>
</dbReference>
<dbReference type="Proteomes" id="UP001055185">
    <property type="component" value="Unassembled WGS sequence"/>
</dbReference>
<keyword evidence="7" id="KW-0788">Thiol protease</keyword>
<dbReference type="Gene3D" id="1.20.1560.10">
    <property type="entry name" value="ABC transporter type 1, transmembrane domain"/>
    <property type="match status" value="1"/>
</dbReference>
<evidence type="ECO:0000313" key="15">
    <source>
        <dbReference type="EMBL" id="GJN64447.1"/>
    </source>
</evidence>
<keyword evidence="6" id="KW-0378">Hydrolase</keyword>
<keyword evidence="3" id="KW-1003">Cell membrane</keyword>
<accession>A0AA37IY54</accession>
<dbReference type="GO" id="GO:0015421">
    <property type="term" value="F:ABC-type oligopeptide transporter activity"/>
    <property type="evidence" value="ECO:0007669"/>
    <property type="project" value="TreeGrafter"/>
</dbReference>
<evidence type="ECO:0000256" key="1">
    <source>
        <dbReference type="ARBA" id="ARBA00004651"/>
    </source>
</evidence>
<dbReference type="EMBL" id="BQKV01000032">
    <property type="protein sequence ID" value="GJN64447.1"/>
    <property type="molecule type" value="Genomic_DNA"/>
</dbReference>
<feature type="domain" description="Peptidase C39" evidence="14">
    <location>
        <begin position="8"/>
        <end position="164"/>
    </location>
</feature>
<evidence type="ECO:0000259" key="14">
    <source>
        <dbReference type="PROSITE" id="PS50990"/>
    </source>
</evidence>
<evidence type="ECO:0000256" key="3">
    <source>
        <dbReference type="ARBA" id="ARBA00022475"/>
    </source>
</evidence>
<dbReference type="AlphaFoldDB" id="A0AA37IY54"/>
<evidence type="ECO:0000256" key="11">
    <source>
        <dbReference type="SAM" id="Phobius"/>
    </source>
</evidence>
<evidence type="ECO:0000256" key="7">
    <source>
        <dbReference type="ARBA" id="ARBA00022807"/>
    </source>
</evidence>
<dbReference type="SUPFAM" id="SSF52540">
    <property type="entry name" value="P-loop containing nucleoside triphosphate hydrolases"/>
    <property type="match status" value="1"/>
</dbReference>
<dbReference type="InterPro" id="IPR017871">
    <property type="entry name" value="ABC_transporter-like_CS"/>
</dbReference>
<keyword evidence="8" id="KW-0067">ATP-binding</keyword>
<feature type="transmembrane region" description="Helical" evidence="11">
    <location>
        <begin position="231"/>
        <end position="251"/>
    </location>
</feature>
<evidence type="ECO:0000256" key="6">
    <source>
        <dbReference type="ARBA" id="ARBA00022801"/>
    </source>
</evidence>
<dbReference type="Pfam" id="PF03412">
    <property type="entry name" value="Peptidase_C39"/>
    <property type="match status" value="1"/>
</dbReference>
<gene>
    <name evidence="15" type="ORF">JCM17207_10720</name>
</gene>
<protein>
    <submittedName>
        <fullName evidence="15">Bacteriocin cleavage/export ABC transporter</fullName>
    </submittedName>
</protein>
<dbReference type="Pfam" id="PF00664">
    <property type="entry name" value="ABC_membrane"/>
    <property type="match status" value="1"/>
</dbReference>
<dbReference type="PROSITE" id="PS50929">
    <property type="entry name" value="ABC_TM1F"/>
    <property type="match status" value="1"/>
</dbReference>
<evidence type="ECO:0000259" key="13">
    <source>
        <dbReference type="PROSITE" id="PS50929"/>
    </source>
</evidence>
<reference evidence="15" key="1">
    <citation type="journal article" date="2022" name="Int. J. Syst. Evol. Microbiol.">
        <title>Genome-based, phenotypic and chemotaxonomic classification of Faecalibacterium strains: proposal of three novel species Faecalibacterium duncaniae sp. nov., Faecalibacterium hattorii sp. nov. and Faecalibacterium gallinarum sp. nov. .</title>
        <authorList>
            <person name="Sakamoto M."/>
            <person name="Sakurai N."/>
            <person name="Tanno H."/>
            <person name="Iino T."/>
            <person name="Ohkuma M."/>
            <person name="Endo A."/>
        </authorList>
    </citation>
    <scope>NUCLEOTIDE SEQUENCE</scope>
    <source>
        <strain evidence="15">JCM 17207</strain>
    </source>
</reference>
<keyword evidence="4 11" id="KW-0812">Transmembrane</keyword>
<dbReference type="CDD" id="cd18570">
    <property type="entry name" value="ABC_6TM_PCAT1_LagD_like"/>
    <property type="match status" value="1"/>
</dbReference>
<dbReference type="PANTHER" id="PTHR43394">
    <property type="entry name" value="ATP-DEPENDENT PERMEASE MDL1, MITOCHONDRIAL"/>
    <property type="match status" value="1"/>
</dbReference>
<dbReference type="SUPFAM" id="SSF90123">
    <property type="entry name" value="ABC transporter transmembrane region"/>
    <property type="match status" value="1"/>
</dbReference>
<evidence type="ECO:0000256" key="9">
    <source>
        <dbReference type="ARBA" id="ARBA00022989"/>
    </source>
</evidence>
<dbReference type="InterPro" id="IPR027417">
    <property type="entry name" value="P-loop_NTPase"/>
</dbReference>
<dbReference type="GO" id="GO:0008234">
    <property type="term" value="F:cysteine-type peptidase activity"/>
    <property type="evidence" value="ECO:0007669"/>
    <property type="project" value="UniProtKB-KW"/>
</dbReference>
<sequence length="776" mass="87243">MRYTYVRQHDTTDCAAACLAMVCLHYKKEITITRLRDMMGTDLKGTNLVGLQKAANELGFTCAAVRVDRENFLSDFSLPCIAQVITDQGLAHFVVVFKKTTIPDDEARRSHMLKQAKADQEADPKKAKKLKSKDYVIIGDPATELKKISLDEFYKNFTGVLLLLNPTSDFAPGKVEQGSIFKRYVNLLLPQKKLFAYAILSSCILTVLGIASSLFNKILMDEVLPYGLKNLLVALILIFSVVNITSTLISFVRQWVLIHLSIKIDIPLMLGYFGHIYKLPMKFFATRKTGDITTRYSDASTIKSIFTSIALSLIMDIAMALITGVILFKMNATLFSISLFMTLVSILLVLVYKQPYKKINEETMQQAAVLNSQMIESLRGIETIKCNANEDTELENLEREYIKSLKISLRSSKISTTQSLITSFISTGFTMLTTFVGISQVLDGQITLGSFMAFSTLSSYFTNPISNLVNLQMQIQEASISMKRLTEIMDYEPEQTADQEHIDLQTIEGDIEFKDVTFRYGNRSPALDHVSFTIPQGKKVALVGSSGSGKSTITKLLLKYYEPEEGEIDVGGVNLNEYSNDSVRRAISYVPQNIELFSKSIFDNIRVSRQDATLEEVKEAAKKADAHEFIRKLPLQYYTYLEEAGNGLSGGEKQRIALARAFLKDSNLYILDESTSNLDFATENIIFDMIYNQLADRSMLIVAHRLSTVRDCDMILVMEQGHIVERGTHDELMAKQGKYYDLWNMQQGIFRRKPEHAAPAAAPVIEEDDDGEAITY</sequence>
<dbReference type="GO" id="GO:0005524">
    <property type="term" value="F:ATP binding"/>
    <property type="evidence" value="ECO:0007669"/>
    <property type="project" value="UniProtKB-KW"/>
</dbReference>
<evidence type="ECO:0000259" key="12">
    <source>
        <dbReference type="PROSITE" id="PS50893"/>
    </source>
</evidence>
<dbReference type="PROSITE" id="PS50990">
    <property type="entry name" value="PEPTIDASE_C39"/>
    <property type="match status" value="1"/>
</dbReference>
<dbReference type="Pfam" id="PF00005">
    <property type="entry name" value="ABC_tran"/>
    <property type="match status" value="1"/>
</dbReference>
<dbReference type="InterPro" id="IPR011527">
    <property type="entry name" value="ABC1_TM_dom"/>
</dbReference>
<dbReference type="SMART" id="SM00382">
    <property type="entry name" value="AAA"/>
    <property type="match status" value="1"/>
</dbReference>
<evidence type="ECO:0000256" key="8">
    <source>
        <dbReference type="ARBA" id="ARBA00022840"/>
    </source>
</evidence>
<dbReference type="FunFam" id="3.40.50.300:FF:000221">
    <property type="entry name" value="Multidrug ABC transporter ATP-binding protein"/>
    <property type="match status" value="1"/>
</dbReference>
<keyword evidence="5" id="KW-0547">Nucleotide-binding</keyword>
<keyword evidence="9 11" id="KW-1133">Transmembrane helix</keyword>
<keyword evidence="10 11" id="KW-0472">Membrane</keyword>
<evidence type="ECO:0000256" key="5">
    <source>
        <dbReference type="ARBA" id="ARBA00022741"/>
    </source>
</evidence>
<dbReference type="PROSITE" id="PS00211">
    <property type="entry name" value="ABC_TRANSPORTER_1"/>
    <property type="match status" value="1"/>
</dbReference>
<proteinExistence type="predicted"/>
<keyword evidence="7" id="KW-0645">Protease</keyword>
<evidence type="ECO:0000256" key="2">
    <source>
        <dbReference type="ARBA" id="ARBA00022448"/>
    </source>
</evidence>
<organism evidence="15 16">
    <name type="scientific">Faecalibacterium gallinarum</name>
    <dbReference type="NCBI Taxonomy" id="2903556"/>
    <lineage>
        <taxon>Bacteria</taxon>
        <taxon>Bacillati</taxon>
        <taxon>Bacillota</taxon>
        <taxon>Clostridia</taxon>
        <taxon>Eubacteriales</taxon>
        <taxon>Oscillospiraceae</taxon>
        <taxon>Faecalibacterium</taxon>
    </lineage>
</organism>
<dbReference type="CDD" id="cd02418">
    <property type="entry name" value="Peptidase_C39B"/>
    <property type="match status" value="1"/>
</dbReference>
<dbReference type="InterPro" id="IPR003439">
    <property type="entry name" value="ABC_transporter-like_ATP-bd"/>
</dbReference>
<dbReference type="RefSeq" id="WP_238316644.1">
    <property type="nucleotide sequence ID" value="NZ_BQKV01000032.1"/>
</dbReference>
<dbReference type="Gene3D" id="3.90.70.10">
    <property type="entry name" value="Cysteine proteinases"/>
    <property type="match status" value="1"/>
</dbReference>
<dbReference type="InterPro" id="IPR003593">
    <property type="entry name" value="AAA+_ATPase"/>
</dbReference>
<comment type="caution">
    <text evidence="15">The sequence shown here is derived from an EMBL/GenBank/DDBJ whole genome shotgun (WGS) entry which is preliminary data.</text>
</comment>
<comment type="subcellular location">
    <subcellularLocation>
        <location evidence="1">Cell membrane</location>
        <topology evidence="1">Multi-pass membrane protein</topology>
    </subcellularLocation>
</comment>
<dbReference type="InterPro" id="IPR005074">
    <property type="entry name" value="Peptidase_C39"/>
</dbReference>
<feature type="transmembrane region" description="Helical" evidence="11">
    <location>
        <begin position="420"/>
        <end position="442"/>
    </location>
</feature>
<name>A0AA37IY54_9FIRM</name>
<evidence type="ECO:0000256" key="4">
    <source>
        <dbReference type="ARBA" id="ARBA00022692"/>
    </source>
</evidence>
<dbReference type="InterPro" id="IPR036640">
    <property type="entry name" value="ABC1_TM_sf"/>
</dbReference>
<dbReference type="GO" id="GO:0006508">
    <property type="term" value="P:proteolysis"/>
    <property type="evidence" value="ECO:0007669"/>
    <property type="project" value="InterPro"/>
</dbReference>
<feature type="domain" description="ABC transmembrane type-1" evidence="13">
    <location>
        <begin position="198"/>
        <end position="477"/>
    </location>
</feature>
<keyword evidence="16" id="KW-1185">Reference proteome</keyword>
<dbReference type="GO" id="GO:0005886">
    <property type="term" value="C:plasma membrane"/>
    <property type="evidence" value="ECO:0007669"/>
    <property type="project" value="UniProtKB-SubCell"/>
</dbReference>